<dbReference type="PaxDb" id="2903-EOD35913"/>
<reference evidence="6" key="1">
    <citation type="journal article" date="2013" name="Nature">
        <title>Pan genome of the phytoplankton Emiliania underpins its global distribution.</title>
        <authorList>
            <person name="Read B.A."/>
            <person name="Kegel J."/>
            <person name="Klute M.J."/>
            <person name="Kuo A."/>
            <person name="Lefebvre S.C."/>
            <person name="Maumus F."/>
            <person name="Mayer C."/>
            <person name="Miller J."/>
            <person name="Monier A."/>
            <person name="Salamov A."/>
            <person name="Young J."/>
            <person name="Aguilar M."/>
            <person name="Claverie J.M."/>
            <person name="Frickenhaus S."/>
            <person name="Gonzalez K."/>
            <person name="Herman E.K."/>
            <person name="Lin Y.C."/>
            <person name="Napier J."/>
            <person name="Ogata H."/>
            <person name="Sarno A.F."/>
            <person name="Shmutz J."/>
            <person name="Schroeder D."/>
            <person name="de Vargas C."/>
            <person name="Verret F."/>
            <person name="von Dassow P."/>
            <person name="Valentin K."/>
            <person name="Van de Peer Y."/>
            <person name="Wheeler G."/>
            <person name="Dacks J.B."/>
            <person name="Delwiche C.F."/>
            <person name="Dyhrman S.T."/>
            <person name="Glockner G."/>
            <person name="John U."/>
            <person name="Richards T."/>
            <person name="Worden A.Z."/>
            <person name="Zhang X."/>
            <person name="Grigoriev I.V."/>
            <person name="Allen A.E."/>
            <person name="Bidle K."/>
            <person name="Borodovsky M."/>
            <person name="Bowler C."/>
            <person name="Brownlee C."/>
            <person name="Cock J.M."/>
            <person name="Elias M."/>
            <person name="Gladyshev V.N."/>
            <person name="Groth M."/>
            <person name="Guda C."/>
            <person name="Hadaegh A."/>
            <person name="Iglesias-Rodriguez M.D."/>
            <person name="Jenkins J."/>
            <person name="Jones B.M."/>
            <person name="Lawson T."/>
            <person name="Leese F."/>
            <person name="Lindquist E."/>
            <person name="Lobanov A."/>
            <person name="Lomsadze A."/>
            <person name="Malik S.B."/>
            <person name="Marsh M.E."/>
            <person name="Mackinder L."/>
            <person name="Mock T."/>
            <person name="Mueller-Roeber B."/>
            <person name="Pagarete A."/>
            <person name="Parker M."/>
            <person name="Probert I."/>
            <person name="Quesneville H."/>
            <person name="Raines C."/>
            <person name="Rensing S.A."/>
            <person name="Riano-Pachon D.M."/>
            <person name="Richier S."/>
            <person name="Rokitta S."/>
            <person name="Shiraiwa Y."/>
            <person name="Soanes D.M."/>
            <person name="van der Giezen M."/>
            <person name="Wahlund T.M."/>
            <person name="Williams B."/>
            <person name="Wilson W."/>
            <person name="Wolfe G."/>
            <person name="Wurch L.L."/>
        </authorList>
    </citation>
    <scope>NUCLEOTIDE SEQUENCE</scope>
</reference>
<reference evidence="5" key="2">
    <citation type="submission" date="2024-10" db="UniProtKB">
        <authorList>
            <consortium name="EnsemblProtists"/>
        </authorList>
    </citation>
    <scope>IDENTIFICATION</scope>
</reference>
<protein>
    <recommendedName>
        <fullName evidence="4">TIR domain-containing protein</fullName>
    </recommendedName>
</protein>
<dbReference type="InterPro" id="IPR011050">
    <property type="entry name" value="Pectin_lyase_fold/virulence"/>
</dbReference>
<dbReference type="InterPro" id="IPR000157">
    <property type="entry name" value="TIR_dom"/>
</dbReference>
<dbReference type="GeneID" id="17281184"/>
<dbReference type="HOGENOM" id="CLU_002103_0_0_1"/>
<keyword evidence="2" id="KW-0472">Membrane</keyword>
<keyword evidence="3" id="KW-0732">Signal</keyword>
<evidence type="ECO:0000259" key="4">
    <source>
        <dbReference type="Pfam" id="PF13676"/>
    </source>
</evidence>
<dbReference type="Gene3D" id="3.40.50.10140">
    <property type="entry name" value="Toll/interleukin-1 receptor homology (TIR) domain"/>
    <property type="match status" value="1"/>
</dbReference>
<dbReference type="InterPro" id="IPR035897">
    <property type="entry name" value="Toll_tir_struct_dom_sf"/>
</dbReference>
<feature type="region of interest" description="Disordered" evidence="1">
    <location>
        <begin position="460"/>
        <end position="482"/>
    </location>
</feature>
<dbReference type="Pfam" id="PF13676">
    <property type="entry name" value="TIR_2"/>
    <property type="match status" value="1"/>
</dbReference>
<dbReference type="KEGG" id="ehx:EMIHUDRAFT_110524"/>
<sequence>MLALALLATPSIASSRPHPRRGGALIDTRNRTDFSIKLETFVPALALAASASRKPNKAADLSALGVERLTMPSEERINALLRPSPKTTVTYLASERKVLGAAARAPALSDSISRGEVVSRPASPWLFIPLRKSQAYATLLTTDNTDYSRLLPTSNKTESTTATAYSKSAVLESWTAGGQLRKLVETGLGLVCAGSLLLGRSRVASLEQSARVRLAAAALLVGRVAAQNACGGCVACKCVACLDEIPSGCYPYDPTGDMGPPNAEECIMVGGIDCSVVPPARPYPPSIPAPPLPPGGYFIIGPCSLTDGGSCATSPNYPNSYGRNEACTISGVPTVELETVAFDVDPSWPSPCGCEEVGVAFCNYDKGDSGFCELCTDVPGGAEEGCGNWDLPPAGEEDCRKWCWSSTDYDGNGDFTDDCYKDYLTVNGKKYCGTSGPSGAVAQDGVIEWRSDGYGICWATGPPSPPAPPSPPSPPPLPPLSPGFDVAAAGGVVYAEGSGAISITGSTVAGCSTGESGGVVYAEDSGAISITGSTVSGCSAGDSGGVVYADDSGAISITGSNVSGCSAGDSGGVVYASRNGAVSIIGSNVTSCRAIGTYGGVGFQPKFKIVVSFYQVVATLGPVYGVRLHEDFTRWTDFIDSISFDLLGLTYPDACIGSMADRLLLAGLWPFAAMLLGGAAIACYALAEWLLSGRAGSLRRDLVRSTLRRLLYWAILVAYLVLPSVSRSIFKAKQCESFNINVFTGDTRSYLVADLDVLCSTDEHRGLDAYFWAFFVLWPVLVPLAFLVLLLSIRSEVRAQRVRATARASRFLWRDYDPRLLFWEVVDMGRKLFLASLVLFIQTDTGSSKILRLFVASVVSALYLAVLALARPFKRSADLYLACTANLFLACCFTSGTVIQLCESAAYEDMCKTLVGFESARGASEFVIVLTAAMLAASLLVVLFKTVSAVRAPTIRLCSSGRPPVLELSPECHFHSFISHAWGTGQDQTHTVVRRLQLLLPGVRIWLDVDNLEDVGKLEESVADANTFLVFLSAGYFKSFNCRRELYAALGKDRPFIPIFEADVAKGGASIEALKAECRENCVEVAPPAYPSYGGPDEMIARVFEEAKPIVWVRVNIFQLVSLKAVALRMLLHSPYYASRPAELADGVLVPGEAGPVAFSGPVTILVCRGNEDAFGIAEELKNAAVEGRGSTASAEAVEIRDAEEALEGANAAPCEGFPVFLLYLNDKTFLDAGGAVARLVQAAMDQGITIAMVHEQEPSCGGVPFGRFFQQTPQVLQRPPYKLFDTVAVALYPAPEHREISLRLILKSMGAVPCDAGPLRRRRAARIESAVGLQPKFKVVVSFYQLLGRLLYWAIFIFYLVLPSVSRSIFSARLCESFRYDDATGQRISFLLADPSLTCDAGPTWDDETGGLAPYFWAFFALWPVLVPLGFLALLLRVRKPVAAQRATPLSRATSFLWRDYSGRFLFWEVLDLVRKIFLTSMVLFIDQDYGSRKLLRTVVGHLCDSTACEDMCYTLVGYTTSRGATTFVVVLTAVMLAISLAVIVVLAVSASRAKTMRLVSSKREPEWHLFLSHVWSTGQVYRPP</sequence>
<feature type="transmembrane region" description="Helical" evidence="2">
    <location>
        <begin position="879"/>
        <end position="906"/>
    </location>
</feature>
<evidence type="ECO:0000313" key="5">
    <source>
        <dbReference type="EnsemblProtists" id="EOD35913"/>
    </source>
</evidence>
<keyword evidence="2" id="KW-1133">Transmembrane helix</keyword>
<dbReference type="GO" id="GO:0007165">
    <property type="term" value="P:signal transduction"/>
    <property type="evidence" value="ECO:0007669"/>
    <property type="project" value="InterPro"/>
</dbReference>
<feature type="transmembrane region" description="Helical" evidence="2">
    <location>
        <begin position="820"/>
        <end position="841"/>
    </location>
</feature>
<accession>A0A0D3KJH8</accession>
<dbReference type="Proteomes" id="UP000013827">
    <property type="component" value="Unassembled WGS sequence"/>
</dbReference>
<proteinExistence type="predicted"/>
<organism evidence="5 6">
    <name type="scientific">Emiliania huxleyi (strain CCMP1516)</name>
    <dbReference type="NCBI Taxonomy" id="280463"/>
    <lineage>
        <taxon>Eukaryota</taxon>
        <taxon>Haptista</taxon>
        <taxon>Haptophyta</taxon>
        <taxon>Prymnesiophyceae</taxon>
        <taxon>Isochrysidales</taxon>
        <taxon>Noelaerhabdaceae</taxon>
        <taxon>Emiliania</taxon>
    </lineage>
</organism>
<feature type="transmembrane region" description="Helical" evidence="2">
    <location>
        <begin position="1529"/>
        <end position="1550"/>
    </location>
</feature>
<feature type="transmembrane region" description="Helical" evidence="2">
    <location>
        <begin position="668"/>
        <end position="690"/>
    </location>
</feature>
<dbReference type="EnsemblProtists" id="EOD35913">
    <property type="protein sequence ID" value="EOD35913"/>
    <property type="gene ID" value="EMIHUDRAFT_110524"/>
</dbReference>
<dbReference type="eggNOG" id="ENOG502QSG1">
    <property type="taxonomic scope" value="Eukaryota"/>
</dbReference>
<feature type="transmembrane region" description="Helical" evidence="2">
    <location>
        <begin position="1351"/>
        <end position="1371"/>
    </location>
</feature>
<feature type="compositionally biased region" description="Pro residues" evidence="1">
    <location>
        <begin position="462"/>
        <end position="481"/>
    </location>
</feature>
<feature type="transmembrane region" description="Helical" evidence="2">
    <location>
        <begin position="1416"/>
        <end position="1437"/>
    </location>
</feature>
<feature type="chain" id="PRO_5044275356" description="TIR domain-containing protein" evidence="3">
    <location>
        <begin position="16"/>
        <end position="1586"/>
    </location>
</feature>
<feature type="signal peptide" evidence="3">
    <location>
        <begin position="1"/>
        <end position="15"/>
    </location>
</feature>
<dbReference type="PANTHER" id="PTHR11319:SF35">
    <property type="entry name" value="OUTER MEMBRANE PROTEIN PMPC-RELATED"/>
    <property type="match status" value="1"/>
</dbReference>
<dbReference type="RefSeq" id="XP_005788342.1">
    <property type="nucleotide sequence ID" value="XM_005788285.1"/>
</dbReference>
<feature type="transmembrane region" description="Helical" evidence="2">
    <location>
        <begin position="926"/>
        <end position="947"/>
    </location>
</feature>
<dbReference type="SUPFAM" id="SSF52200">
    <property type="entry name" value="Toll/Interleukin receptor TIR domain"/>
    <property type="match status" value="1"/>
</dbReference>
<evidence type="ECO:0000256" key="1">
    <source>
        <dbReference type="SAM" id="MobiDB-lite"/>
    </source>
</evidence>
<keyword evidence="2" id="KW-0812">Transmembrane</keyword>
<feature type="transmembrane region" description="Helical" evidence="2">
    <location>
        <begin position="853"/>
        <end position="870"/>
    </location>
</feature>
<feature type="domain" description="TIR" evidence="4">
    <location>
        <begin position="977"/>
        <end position="1062"/>
    </location>
</feature>
<feature type="transmembrane region" description="Helical" evidence="2">
    <location>
        <begin position="770"/>
        <end position="793"/>
    </location>
</feature>
<dbReference type="PANTHER" id="PTHR11319">
    <property type="entry name" value="G PROTEIN-COUPLED RECEPTOR-RELATED"/>
    <property type="match status" value="1"/>
</dbReference>
<feature type="transmembrane region" description="Helical" evidence="2">
    <location>
        <begin position="710"/>
        <end position="730"/>
    </location>
</feature>
<dbReference type="SUPFAM" id="SSF51126">
    <property type="entry name" value="Pectin lyase-like"/>
    <property type="match status" value="1"/>
</dbReference>
<evidence type="ECO:0000256" key="3">
    <source>
        <dbReference type="SAM" id="SignalP"/>
    </source>
</evidence>
<evidence type="ECO:0000256" key="2">
    <source>
        <dbReference type="SAM" id="Phobius"/>
    </source>
</evidence>
<name>A0A0D3KJH8_EMIH1</name>
<keyword evidence="6" id="KW-1185">Reference proteome</keyword>
<evidence type="ECO:0000313" key="6">
    <source>
        <dbReference type="Proteomes" id="UP000013827"/>
    </source>
</evidence>